<reference evidence="1" key="1">
    <citation type="submission" date="2020-05" db="EMBL/GenBank/DDBJ databases">
        <title>Mycena genomes resolve the evolution of fungal bioluminescence.</title>
        <authorList>
            <person name="Tsai I.J."/>
        </authorList>
    </citation>
    <scope>NUCLEOTIDE SEQUENCE</scope>
    <source>
        <strain evidence="1">110903Hualien_Pintung</strain>
    </source>
</reference>
<evidence type="ECO:0000313" key="2">
    <source>
        <dbReference type="Proteomes" id="UP000613580"/>
    </source>
</evidence>
<keyword evidence="2" id="KW-1185">Reference proteome</keyword>
<protein>
    <submittedName>
        <fullName evidence="1">Short-chain dehydrogenase/reductase family protein</fullName>
    </submittedName>
</protein>
<gene>
    <name evidence="1" type="ORF">HMN09_01077100</name>
</gene>
<sequence length="274" mass="29575">MSLAPPAPPVPPPGLCISKADLHLTIVELQAGLAILPGSLASCALIGSSARIPPSSSSSHPYGSPSTDFGTLLHLGILSFSFVRPLAPARRDRLVEGVIVAVIERAIEDELLDARYQGHDHVLEVVVELNVMTMDLEAICSTGARKIDDRSGLSAVVEPETKLNVDETRGVLEKRHSESTNGPHGDWKQIESARHILHRTVMDTPLHPPLRVTPLSGKPLTSKNTQKRLEVFLQDLQDRTTAAQGGQTTVTVQLEKLAKALKEEREDMKLVAGA</sequence>
<organism evidence="1 2">
    <name type="scientific">Mycena chlorophos</name>
    <name type="common">Agaric fungus</name>
    <name type="synonym">Agaricus chlorophos</name>
    <dbReference type="NCBI Taxonomy" id="658473"/>
    <lineage>
        <taxon>Eukaryota</taxon>
        <taxon>Fungi</taxon>
        <taxon>Dikarya</taxon>
        <taxon>Basidiomycota</taxon>
        <taxon>Agaricomycotina</taxon>
        <taxon>Agaricomycetes</taxon>
        <taxon>Agaricomycetidae</taxon>
        <taxon>Agaricales</taxon>
        <taxon>Marasmiineae</taxon>
        <taxon>Mycenaceae</taxon>
        <taxon>Mycena</taxon>
    </lineage>
</organism>
<dbReference type="EMBL" id="JACAZE010000016">
    <property type="protein sequence ID" value="KAF7296683.1"/>
    <property type="molecule type" value="Genomic_DNA"/>
</dbReference>
<dbReference type="Proteomes" id="UP000613580">
    <property type="component" value="Unassembled WGS sequence"/>
</dbReference>
<dbReference type="AlphaFoldDB" id="A0A8H6SC29"/>
<dbReference type="OrthoDB" id="3017409at2759"/>
<evidence type="ECO:0000313" key="1">
    <source>
        <dbReference type="EMBL" id="KAF7296683.1"/>
    </source>
</evidence>
<name>A0A8H6SC29_MYCCL</name>
<comment type="caution">
    <text evidence="1">The sequence shown here is derived from an EMBL/GenBank/DDBJ whole genome shotgun (WGS) entry which is preliminary data.</text>
</comment>
<accession>A0A8H6SC29</accession>
<proteinExistence type="predicted"/>